<proteinExistence type="predicted"/>
<accession>A0A9D4Z5Q8</accession>
<protein>
    <submittedName>
        <fullName evidence="1">Uncharacterized protein</fullName>
    </submittedName>
</protein>
<dbReference type="InterPro" id="IPR016621">
    <property type="entry name" value="UCP014543"/>
</dbReference>
<name>A0A9D4Z5Q8_ADICA</name>
<gene>
    <name evidence="1" type="ORF">GOP47_0024012</name>
</gene>
<evidence type="ECO:0000313" key="2">
    <source>
        <dbReference type="Proteomes" id="UP000886520"/>
    </source>
</evidence>
<reference evidence="1" key="1">
    <citation type="submission" date="2021-01" db="EMBL/GenBank/DDBJ databases">
        <title>Adiantum capillus-veneris genome.</title>
        <authorList>
            <person name="Fang Y."/>
            <person name="Liao Q."/>
        </authorList>
    </citation>
    <scope>NUCLEOTIDE SEQUENCE</scope>
    <source>
        <strain evidence="1">H3</strain>
        <tissue evidence="1">Leaf</tissue>
    </source>
</reference>
<dbReference type="AlphaFoldDB" id="A0A9D4Z5Q8"/>
<dbReference type="Pfam" id="PF12646">
    <property type="entry name" value="DUF3783"/>
    <property type="match status" value="1"/>
</dbReference>
<comment type="caution">
    <text evidence="1">The sequence shown here is derived from an EMBL/GenBank/DDBJ whole genome shotgun (WGS) entry which is preliminary data.</text>
</comment>
<dbReference type="PANTHER" id="PTHR35732">
    <property type="entry name" value="OS10G0545100 PROTEIN"/>
    <property type="match status" value="1"/>
</dbReference>
<keyword evidence="2" id="KW-1185">Reference proteome</keyword>
<evidence type="ECO:0000313" key="1">
    <source>
        <dbReference type="EMBL" id="KAI5061507.1"/>
    </source>
</evidence>
<dbReference type="EMBL" id="JABFUD020000023">
    <property type="protein sequence ID" value="KAI5061507.1"/>
    <property type="molecule type" value="Genomic_DNA"/>
</dbReference>
<organism evidence="1 2">
    <name type="scientific">Adiantum capillus-veneris</name>
    <name type="common">Maidenhair fern</name>
    <dbReference type="NCBI Taxonomy" id="13818"/>
    <lineage>
        <taxon>Eukaryota</taxon>
        <taxon>Viridiplantae</taxon>
        <taxon>Streptophyta</taxon>
        <taxon>Embryophyta</taxon>
        <taxon>Tracheophyta</taxon>
        <taxon>Polypodiopsida</taxon>
        <taxon>Polypodiidae</taxon>
        <taxon>Polypodiales</taxon>
        <taxon>Pteridineae</taxon>
        <taxon>Pteridaceae</taxon>
        <taxon>Vittarioideae</taxon>
        <taxon>Adiantum</taxon>
    </lineage>
</organism>
<dbReference type="PANTHER" id="PTHR35732:SF1">
    <property type="entry name" value="OS10G0545100 PROTEIN"/>
    <property type="match status" value="1"/>
</dbReference>
<dbReference type="Proteomes" id="UP000886520">
    <property type="component" value="Chromosome 23"/>
</dbReference>
<dbReference type="OrthoDB" id="2018221at2759"/>
<sequence>MASLHLQLQTIFASRRASSSRNGARTSSSFTNSCLRLKAGIPPKLSSSFVPRASTEGLPAELLEDAKFVPINDDDPQYGPPALMLMGFSHSEAVKVQALLKNMQGDFLKVLICTDDMIKGTLWNAMHVSQPELEDMKASKDVPRICFLSGLTGEELMMFVRAFPDAKLEPTAFAAMVPNNAQKTIEELMEEIMGDHERLTKERK</sequence>